<dbReference type="GeneID" id="85366652"/>
<proteinExistence type="predicted"/>
<dbReference type="RefSeq" id="XP_060327924.1">
    <property type="nucleotide sequence ID" value="XM_060483104.1"/>
</dbReference>
<name>A0AA39MZY8_ARMTA</name>
<organism evidence="2 3">
    <name type="scientific">Armillaria tabescens</name>
    <name type="common">Ringless honey mushroom</name>
    <name type="synonym">Agaricus tabescens</name>
    <dbReference type="NCBI Taxonomy" id="1929756"/>
    <lineage>
        <taxon>Eukaryota</taxon>
        <taxon>Fungi</taxon>
        <taxon>Dikarya</taxon>
        <taxon>Basidiomycota</taxon>
        <taxon>Agaricomycotina</taxon>
        <taxon>Agaricomycetes</taxon>
        <taxon>Agaricomycetidae</taxon>
        <taxon>Agaricales</taxon>
        <taxon>Marasmiineae</taxon>
        <taxon>Physalacriaceae</taxon>
        <taxon>Desarmillaria</taxon>
    </lineage>
</organism>
<dbReference type="InterPro" id="IPR056672">
    <property type="entry name" value="DUF7770"/>
</dbReference>
<sequence length="198" mass="22387">MSYALPNRASISSTSELRLQLNTFEVDGVALVGISNGHTYHFQVFIYNRALDCSVSLNCNPSYDFRDPDQARVDIDFKTSAYTQFEDITPGRIPPSTGLFDVSLKASTQVWKIFNVLFDTLKRDQYRFNSGLGCRHWCATILSDLETHGYVSPGDTMKFEIWEGAKHAEFGAAVFFLPRIQGDFFDRALPIDLNLHPT</sequence>
<evidence type="ECO:0000313" key="2">
    <source>
        <dbReference type="EMBL" id="KAK0452090.1"/>
    </source>
</evidence>
<reference evidence="2" key="1">
    <citation type="submission" date="2023-06" db="EMBL/GenBank/DDBJ databases">
        <authorList>
            <consortium name="Lawrence Berkeley National Laboratory"/>
            <person name="Ahrendt S."/>
            <person name="Sahu N."/>
            <person name="Indic B."/>
            <person name="Wong-Bajracharya J."/>
            <person name="Merenyi Z."/>
            <person name="Ke H.-M."/>
            <person name="Monk M."/>
            <person name="Kocsube S."/>
            <person name="Drula E."/>
            <person name="Lipzen A."/>
            <person name="Balint B."/>
            <person name="Henrissat B."/>
            <person name="Andreopoulos B."/>
            <person name="Martin F.M."/>
            <person name="Harder C.B."/>
            <person name="Rigling D."/>
            <person name="Ford K.L."/>
            <person name="Foster G.D."/>
            <person name="Pangilinan J."/>
            <person name="Papanicolaou A."/>
            <person name="Barry K."/>
            <person name="LaButti K."/>
            <person name="Viragh M."/>
            <person name="Koriabine M."/>
            <person name="Yan M."/>
            <person name="Riley R."/>
            <person name="Champramary S."/>
            <person name="Plett K.L."/>
            <person name="Tsai I.J."/>
            <person name="Slot J."/>
            <person name="Sipos G."/>
            <person name="Plett J."/>
            <person name="Nagy L.G."/>
            <person name="Grigoriev I.V."/>
        </authorList>
    </citation>
    <scope>NUCLEOTIDE SEQUENCE</scope>
    <source>
        <strain evidence="2">CCBAS 213</strain>
    </source>
</reference>
<gene>
    <name evidence="2" type="ORF">EV420DRAFT_691558</name>
</gene>
<accession>A0AA39MZY8</accession>
<dbReference type="Pfam" id="PF24968">
    <property type="entry name" value="DUF7770"/>
    <property type="match status" value="1"/>
</dbReference>
<dbReference type="EMBL" id="JAUEPS010000031">
    <property type="protein sequence ID" value="KAK0452090.1"/>
    <property type="molecule type" value="Genomic_DNA"/>
</dbReference>
<keyword evidence="3" id="KW-1185">Reference proteome</keyword>
<evidence type="ECO:0000313" key="3">
    <source>
        <dbReference type="Proteomes" id="UP001175211"/>
    </source>
</evidence>
<comment type="caution">
    <text evidence="2">The sequence shown here is derived from an EMBL/GenBank/DDBJ whole genome shotgun (WGS) entry which is preliminary data.</text>
</comment>
<feature type="domain" description="DUF7770" evidence="1">
    <location>
        <begin position="38"/>
        <end position="185"/>
    </location>
</feature>
<protein>
    <recommendedName>
        <fullName evidence="1">DUF7770 domain-containing protein</fullName>
    </recommendedName>
</protein>
<dbReference type="AlphaFoldDB" id="A0AA39MZY8"/>
<dbReference type="Proteomes" id="UP001175211">
    <property type="component" value="Unassembled WGS sequence"/>
</dbReference>
<evidence type="ECO:0000259" key="1">
    <source>
        <dbReference type="Pfam" id="PF24968"/>
    </source>
</evidence>